<comment type="caution">
    <text evidence="1">The sequence shown here is derived from an EMBL/GenBank/DDBJ whole genome shotgun (WGS) entry which is preliminary data.</text>
</comment>
<dbReference type="AlphaFoldDB" id="X1LA27"/>
<dbReference type="EMBL" id="BARV01009422">
    <property type="protein sequence ID" value="GAI15933.1"/>
    <property type="molecule type" value="Genomic_DNA"/>
</dbReference>
<gene>
    <name evidence="1" type="ORF">S06H3_18587</name>
</gene>
<proteinExistence type="predicted"/>
<reference evidence="1" key="1">
    <citation type="journal article" date="2014" name="Front. Microbiol.">
        <title>High frequency of phylogenetically diverse reductive dehalogenase-homologous genes in deep subseafloor sedimentary metagenomes.</title>
        <authorList>
            <person name="Kawai M."/>
            <person name="Futagami T."/>
            <person name="Toyoda A."/>
            <person name="Takaki Y."/>
            <person name="Nishi S."/>
            <person name="Hori S."/>
            <person name="Arai W."/>
            <person name="Tsubouchi T."/>
            <person name="Morono Y."/>
            <person name="Uchiyama I."/>
            <person name="Ito T."/>
            <person name="Fujiyama A."/>
            <person name="Inagaki F."/>
            <person name="Takami H."/>
        </authorList>
    </citation>
    <scope>NUCLEOTIDE SEQUENCE</scope>
    <source>
        <strain evidence="1">Expedition CK06-06</strain>
    </source>
</reference>
<accession>X1LA27</accession>
<organism evidence="1">
    <name type="scientific">marine sediment metagenome</name>
    <dbReference type="NCBI Taxonomy" id="412755"/>
    <lineage>
        <taxon>unclassified sequences</taxon>
        <taxon>metagenomes</taxon>
        <taxon>ecological metagenomes</taxon>
    </lineage>
</organism>
<evidence type="ECO:0000313" key="1">
    <source>
        <dbReference type="EMBL" id="GAI15933.1"/>
    </source>
</evidence>
<evidence type="ECO:0008006" key="2">
    <source>
        <dbReference type="Google" id="ProtNLM"/>
    </source>
</evidence>
<feature type="non-terminal residue" evidence="1">
    <location>
        <position position="1"/>
    </location>
</feature>
<protein>
    <recommendedName>
        <fullName evidence="2">Bacterial surface antigen (D15) domain-containing protein</fullName>
    </recommendedName>
</protein>
<name>X1LA27_9ZZZZ</name>
<sequence length="153" mass="17781">GKIFCGGIRLKFVSVSYEFLGDIEWEKQNSDTTIDLPSRLSVGLHPEIFGGKVDFLFEHAFWPGDNEDYISPTRFKVSFIKKRFAVGYRYNPWYLKDVNEHGLDFSLNIPIQRLGLITLNLGCSLRNKESLREINVSPEIELTIHEIFARRRQ</sequence>